<dbReference type="InterPro" id="IPR001182">
    <property type="entry name" value="FtsW/RodA"/>
</dbReference>
<dbReference type="SUPFAM" id="SSF56601">
    <property type="entry name" value="beta-lactamase/transpeptidase-like"/>
    <property type="match status" value="1"/>
</dbReference>
<dbReference type="EMBL" id="SJSK01000003">
    <property type="protein sequence ID" value="TCC90073.1"/>
    <property type="molecule type" value="Genomic_DNA"/>
</dbReference>
<evidence type="ECO:0000256" key="5">
    <source>
        <dbReference type="ARBA" id="ARBA00023136"/>
    </source>
</evidence>
<feature type="transmembrane region" description="Helical" evidence="6">
    <location>
        <begin position="17"/>
        <end position="34"/>
    </location>
</feature>
<comment type="subcellular location">
    <subcellularLocation>
        <location evidence="1">Membrane</location>
        <topology evidence="1">Multi-pass membrane protein</topology>
    </subcellularLocation>
</comment>
<feature type="transmembrane region" description="Helical" evidence="6">
    <location>
        <begin position="376"/>
        <end position="395"/>
    </location>
</feature>
<feature type="transmembrane region" description="Helical" evidence="6">
    <location>
        <begin position="346"/>
        <end position="364"/>
    </location>
</feature>
<feature type="domain" description="Penicillin-binding protein transpeptidase" evidence="7">
    <location>
        <begin position="1010"/>
        <end position="1327"/>
    </location>
</feature>
<dbReference type="Gene3D" id="3.40.710.10">
    <property type="entry name" value="DD-peptidase/beta-lactamase superfamily"/>
    <property type="match status" value="1"/>
</dbReference>
<evidence type="ECO:0000256" key="1">
    <source>
        <dbReference type="ARBA" id="ARBA00004141"/>
    </source>
</evidence>
<dbReference type="GO" id="GO:0015648">
    <property type="term" value="F:lipid-linked peptidoglycan transporter activity"/>
    <property type="evidence" value="ECO:0007669"/>
    <property type="project" value="TreeGrafter"/>
</dbReference>
<evidence type="ECO:0000313" key="9">
    <source>
        <dbReference type="Proteomes" id="UP000292884"/>
    </source>
</evidence>
<sequence length="1357" mass="150988">MEQIKSVGKTGRNRERIFILVIGVVFTLFFYQLYHVIQPRFEEVAPRLKAGTMVNLNAGKPAQSLRSLLKNGYYFEDHRDIDLIEKTVANATQTTEKLDNIGEVNKRKYFLLADEAFDKGGKSFKARVMASRALLGYTGDDSLRFNQELKNPKPYSSSVDVALGAHDITGKVFENEQPVPGVLVRLEMILPQDSIFNNETTENIKNIVENAVGFTKVFTLDSGKRKLQQLTAYARTNATGEFMFTHLPNKAFKVLPLKPGFQFGVVKGVQSLTSNKAFTFEQRPHTIKLFSTKDFSILKKEKSLIIRTPEEFNKWFFIICGSFIGGFLMVHLVLSWRFSTADQVMLPMVMLLTGISFLTLLSLQDPLRDRFLAKDSLIYLFMGLGGMLLMLCFNWRRFHNDTLIYRLIIFKQIRSAANGWPWAMVAIGLLALTIVFGTGPEGSGVKVNLFGFQPSEVVKYLVIFFLAGFFAVNEKLISEYASWNKRWSFFSLALFAILITLMLFLVLGDLGPAMVVCFTFIILFSFSRGDFMFMAGGVVLYVMASWVFDNIWIATGITVVLVGAIMFFQRKQISESTVIVLVIMSAFLTIDQIPYLDRIIPGPVQRLGDRKAIWQNAWNNEVYGGDQVANGLWAMATGGTTGQGVGEGFAKTIPEAHTDMILPAIGEEFGLTGMLCIFLLFLLYLHRSIIIGRRTGSPFLFYLSAGIGVSTFVQFLLIAGGSTGALPLSGVSLPFQSYGGSSLVLNFLAAGFLISVSTLRGTKVQMEYIAKQQDKNLVPALMAACLGIILLGINVAGYVLNNQKWVVQPTLVADRSGARMFSYNPRIAILMKRLKAGNLHDRKGILLATSNADSVKAQRFKLMGAGIAHYNLDSAVHQRLERYYPFEEQLFFWTGDANSGVFNGSINGYFADYEHAAELRGFKLPSKSFPVLANNYSENRFLVRGVKEMTVVKKDYGALAPLLLAGIGSKEVEDFKNRNRDVQLTMDAGLQTKIQKSIAQDTSLRDNRVSVVIMEASTGDVLTSAVYPLPPIHDWERLTMTVAEQNQLSPWVTTADLGFTHFTQPGSTAKLITAMASFNKLGLNAAQKKYQVSTWERIRTKGIEPDETGWIDLERAVVKSNNVYFIKLANQEQLQEQMGELYLKTGMFLHGVGGYYYNKPSENAVQEEKWKKLWRKTEFNTKPKYDPNNIRRTRAKGISGMSWGQGELIATPAAVARMAAGIANNGNMLANRFVLKVSDQPQTIKTGTKLVNDPAYAKLMAAYMIKQSELKTGTLGLAVAGKTGTPERIWKKQQINDGWYVFFAPTGNGKGNIVVCVRIEATKGSSDAVKLAGKHVIPFLKEGGYVKSIGPNSENIN</sequence>
<feature type="transmembrane region" description="Helical" evidence="6">
    <location>
        <begin position="457"/>
        <end position="473"/>
    </location>
</feature>
<feature type="transmembrane region" description="Helical" evidence="6">
    <location>
        <begin position="493"/>
        <end position="526"/>
    </location>
</feature>
<proteinExistence type="predicted"/>
<evidence type="ECO:0000259" key="7">
    <source>
        <dbReference type="Pfam" id="PF00905"/>
    </source>
</evidence>
<dbReference type="InterPro" id="IPR012338">
    <property type="entry name" value="Beta-lactam/transpept-like"/>
</dbReference>
<name>A0A4R0MTF4_9SPHI</name>
<feature type="transmembrane region" description="Helical" evidence="6">
    <location>
        <begin position="416"/>
        <end position="437"/>
    </location>
</feature>
<evidence type="ECO:0000313" key="8">
    <source>
        <dbReference type="EMBL" id="TCC90073.1"/>
    </source>
</evidence>
<comment type="caution">
    <text evidence="8">The sequence shown here is derived from an EMBL/GenBank/DDBJ whole genome shotgun (WGS) entry which is preliminary data.</text>
</comment>
<keyword evidence="2 6" id="KW-0812">Transmembrane</keyword>
<dbReference type="Pfam" id="PF01098">
    <property type="entry name" value="FTSW_RODA_SPOVE"/>
    <property type="match status" value="2"/>
</dbReference>
<protein>
    <submittedName>
        <fullName evidence="8">Cell cycle protein</fullName>
    </submittedName>
</protein>
<keyword evidence="4 6" id="KW-1133">Transmembrane helix</keyword>
<evidence type="ECO:0000256" key="2">
    <source>
        <dbReference type="ARBA" id="ARBA00022692"/>
    </source>
</evidence>
<feature type="transmembrane region" description="Helical" evidence="6">
    <location>
        <begin position="315"/>
        <end position="334"/>
    </location>
</feature>
<feature type="transmembrane region" description="Helical" evidence="6">
    <location>
        <begin position="699"/>
        <end position="718"/>
    </location>
</feature>
<feature type="transmembrane region" description="Helical" evidence="6">
    <location>
        <begin position="538"/>
        <end position="566"/>
    </location>
</feature>
<dbReference type="OrthoDB" id="9812661at2"/>
<dbReference type="GO" id="GO:0032153">
    <property type="term" value="C:cell division site"/>
    <property type="evidence" value="ECO:0007669"/>
    <property type="project" value="TreeGrafter"/>
</dbReference>
<feature type="transmembrane region" description="Helical" evidence="6">
    <location>
        <begin position="669"/>
        <end position="687"/>
    </location>
</feature>
<dbReference type="GO" id="GO:0008658">
    <property type="term" value="F:penicillin binding"/>
    <property type="evidence" value="ECO:0007669"/>
    <property type="project" value="InterPro"/>
</dbReference>
<evidence type="ECO:0000256" key="4">
    <source>
        <dbReference type="ARBA" id="ARBA00022989"/>
    </source>
</evidence>
<feature type="transmembrane region" description="Helical" evidence="6">
    <location>
        <begin position="578"/>
        <end position="596"/>
    </location>
</feature>
<dbReference type="RefSeq" id="WP_131553476.1">
    <property type="nucleotide sequence ID" value="NZ_SJSK01000003.1"/>
</dbReference>
<dbReference type="PANTHER" id="PTHR30474">
    <property type="entry name" value="CELL CYCLE PROTEIN"/>
    <property type="match status" value="1"/>
</dbReference>
<gene>
    <name evidence="8" type="ORF">EZ428_12345</name>
</gene>
<dbReference type="PANTHER" id="PTHR30474:SF3">
    <property type="entry name" value="PEPTIDOGLYCAN GLYCOSYLTRANSFERASE RODA"/>
    <property type="match status" value="1"/>
</dbReference>
<organism evidence="8 9">
    <name type="scientific">Pedobacter frigiditerrae</name>
    <dbReference type="NCBI Taxonomy" id="2530452"/>
    <lineage>
        <taxon>Bacteria</taxon>
        <taxon>Pseudomonadati</taxon>
        <taxon>Bacteroidota</taxon>
        <taxon>Sphingobacteriia</taxon>
        <taxon>Sphingobacteriales</taxon>
        <taxon>Sphingobacteriaceae</taxon>
        <taxon>Pedobacter</taxon>
    </lineage>
</organism>
<evidence type="ECO:0000256" key="6">
    <source>
        <dbReference type="SAM" id="Phobius"/>
    </source>
</evidence>
<keyword evidence="3" id="KW-0133">Cell shape</keyword>
<dbReference type="Pfam" id="PF00905">
    <property type="entry name" value="Transpeptidase"/>
    <property type="match status" value="1"/>
</dbReference>
<dbReference type="InterPro" id="IPR001460">
    <property type="entry name" value="PCN-bd_Tpept"/>
</dbReference>
<dbReference type="GO" id="GO:0051301">
    <property type="term" value="P:cell division"/>
    <property type="evidence" value="ECO:0007669"/>
    <property type="project" value="InterPro"/>
</dbReference>
<dbReference type="Proteomes" id="UP000292884">
    <property type="component" value="Unassembled WGS sequence"/>
</dbReference>
<keyword evidence="5 6" id="KW-0472">Membrane</keyword>
<accession>A0A4R0MTF4</accession>
<feature type="transmembrane region" description="Helical" evidence="6">
    <location>
        <begin position="777"/>
        <end position="800"/>
    </location>
</feature>
<reference evidence="8 9" key="1">
    <citation type="submission" date="2019-02" db="EMBL/GenBank/DDBJ databases">
        <title>Pedobacter sp. RP-1-13 sp. nov., isolated from Arctic soil.</title>
        <authorList>
            <person name="Dahal R.H."/>
        </authorList>
    </citation>
    <scope>NUCLEOTIDE SEQUENCE [LARGE SCALE GENOMIC DNA]</scope>
    <source>
        <strain evidence="8 9">RP-1-13</strain>
    </source>
</reference>
<keyword evidence="9" id="KW-1185">Reference proteome</keyword>
<evidence type="ECO:0000256" key="3">
    <source>
        <dbReference type="ARBA" id="ARBA00022960"/>
    </source>
</evidence>
<feature type="transmembrane region" description="Helical" evidence="6">
    <location>
        <begin position="738"/>
        <end position="756"/>
    </location>
</feature>
<dbReference type="GO" id="GO:0008360">
    <property type="term" value="P:regulation of cell shape"/>
    <property type="evidence" value="ECO:0007669"/>
    <property type="project" value="UniProtKB-KW"/>
</dbReference>
<dbReference type="GO" id="GO:0005886">
    <property type="term" value="C:plasma membrane"/>
    <property type="evidence" value="ECO:0007669"/>
    <property type="project" value="TreeGrafter"/>
</dbReference>